<dbReference type="GO" id="GO:0003677">
    <property type="term" value="F:DNA binding"/>
    <property type="evidence" value="ECO:0007669"/>
    <property type="project" value="InterPro"/>
</dbReference>
<comment type="caution">
    <text evidence="3">The sequence shown here is derived from an EMBL/GenBank/DDBJ whole genome shotgun (WGS) entry which is preliminary data.</text>
</comment>
<dbReference type="GO" id="GO:0006310">
    <property type="term" value="P:DNA recombination"/>
    <property type="evidence" value="ECO:0007669"/>
    <property type="project" value="UniProtKB-KW"/>
</dbReference>
<accession>A0A0B8PAC3</accession>
<evidence type="ECO:0008006" key="5">
    <source>
        <dbReference type="Google" id="ProtNLM"/>
    </source>
</evidence>
<reference evidence="3 4" key="1">
    <citation type="submission" date="2015-01" db="EMBL/GenBank/DDBJ databases">
        <title>Vibrio sp. C5 JCM 19232 whole genome shotgun sequence.</title>
        <authorList>
            <person name="Sawabe T."/>
            <person name="Meirelles P."/>
            <person name="Feng G."/>
            <person name="Sayaka M."/>
            <person name="Hattori M."/>
            <person name="Ohkuma M."/>
        </authorList>
    </citation>
    <scope>NUCLEOTIDE SEQUENCE [LARGE SCALE GENOMIC DNA]</scope>
    <source>
        <strain evidence="3 4">JCM19232</strain>
    </source>
</reference>
<sequence length="526" mass="60900">MSKFTAQQKRNRGNNSGGVAPDAQLIATTLAIALHRIHRKSDSETVRKRKVACFLIWWMTHELLDIEQLGNLPRLKRVTGKSECQAHALRPVRMNNISWVEYAKAYPVKGDVEYFWQPVPDAFISLFIDALPSSSSSPLLTEKQHNALCEDLDRKWKTPGKLSSHPRVRKDRLFRYWLHMGQSDPKLSTIAKSVMLPRHQDHHHSAKAYQRESSDKIRFKIFEAHNRYVKRLVDAIRLHELRGYFPFQFEQRVKRPQYLMQSGSIPQLERRQQNGTYTHVPAEPIYVGSDRALSVNEVRQFFHSLSDAVREAHCDTWTKESLRHYYNLRTYQITFQFLILTGVRPTHAISIGASQCFDCRQAMVRDKGRYRTVWLCDFFSHALKEYLAVQYVITVHLSLNPKTNSLWYLLDENFNALNLNAKTLRMAMQSFSTNPNVVPYQLRHSFAQMALTANFPALTTQQIDRLMGHSEFGEHLGSEQIFPACKEAVHAHLNQLAGFLGLDSPDTFRSTFLHQNQLAKEAQHDI</sequence>
<proteinExistence type="predicted"/>
<feature type="region of interest" description="Disordered" evidence="2">
    <location>
        <begin position="1"/>
        <end position="20"/>
    </location>
</feature>
<dbReference type="SUPFAM" id="SSF56349">
    <property type="entry name" value="DNA breaking-rejoining enzymes"/>
    <property type="match status" value="1"/>
</dbReference>
<dbReference type="InterPro" id="IPR011010">
    <property type="entry name" value="DNA_brk_join_enz"/>
</dbReference>
<evidence type="ECO:0000313" key="3">
    <source>
        <dbReference type="EMBL" id="GAM63331.1"/>
    </source>
</evidence>
<evidence type="ECO:0000256" key="2">
    <source>
        <dbReference type="SAM" id="MobiDB-lite"/>
    </source>
</evidence>
<dbReference type="EMBL" id="BBSA01000008">
    <property type="protein sequence ID" value="GAM63331.1"/>
    <property type="molecule type" value="Genomic_DNA"/>
</dbReference>
<gene>
    <name evidence="3" type="ORF">JCM19232_1478</name>
</gene>
<organism evidence="3 4">
    <name type="scientific">Vibrio ishigakensis</name>
    <dbReference type="NCBI Taxonomy" id="1481914"/>
    <lineage>
        <taxon>Bacteria</taxon>
        <taxon>Pseudomonadati</taxon>
        <taxon>Pseudomonadota</taxon>
        <taxon>Gammaproteobacteria</taxon>
        <taxon>Vibrionales</taxon>
        <taxon>Vibrionaceae</taxon>
        <taxon>Vibrio</taxon>
    </lineage>
</organism>
<protein>
    <recommendedName>
        <fullName evidence="5">Tyr recombinase domain-containing protein</fullName>
    </recommendedName>
</protein>
<reference evidence="3 4" key="2">
    <citation type="submission" date="2015-01" db="EMBL/GenBank/DDBJ databases">
        <authorList>
            <consortium name="NBRP consortium"/>
            <person name="Sawabe T."/>
            <person name="Meirelles P."/>
            <person name="Feng G."/>
            <person name="Sayaka M."/>
            <person name="Hattori M."/>
            <person name="Ohkuma M."/>
        </authorList>
    </citation>
    <scope>NUCLEOTIDE SEQUENCE [LARGE SCALE GENOMIC DNA]</scope>
    <source>
        <strain evidence="3 4">JCM19232</strain>
    </source>
</reference>
<evidence type="ECO:0000313" key="4">
    <source>
        <dbReference type="Proteomes" id="UP000031670"/>
    </source>
</evidence>
<dbReference type="InterPro" id="IPR013762">
    <property type="entry name" value="Integrase-like_cat_sf"/>
</dbReference>
<name>A0A0B8PAC3_9VIBR</name>
<dbReference type="GO" id="GO:0015074">
    <property type="term" value="P:DNA integration"/>
    <property type="evidence" value="ECO:0007669"/>
    <property type="project" value="InterPro"/>
</dbReference>
<dbReference type="Gene3D" id="1.10.443.10">
    <property type="entry name" value="Intergrase catalytic core"/>
    <property type="match status" value="1"/>
</dbReference>
<keyword evidence="1" id="KW-0233">DNA recombination</keyword>
<dbReference type="Proteomes" id="UP000031670">
    <property type="component" value="Unassembled WGS sequence"/>
</dbReference>
<dbReference type="AlphaFoldDB" id="A0A0B8PAC3"/>
<evidence type="ECO:0000256" key="1">
    <source>
        <dbReference type="ARBA" id="ARBA00023172"/>
    </source>
</evidence>